<dbReference type="EMBL" id="BART01007721">
    <property type="protein sequence ID" value="GAG62317.1"/>
    <property type="molecule type" value="Genomic_DNA"/>
</dbReference>
<reference evidence="2" key="1">
    <citation type="journal article" date="2014" name="Front. Microbiol.">
        <title>High frequency of phylogenetically diverse reductive dehalogenase-homologous genes in deep subseafloor sedimentary metagenomes.</title>
        <authorList>
            <person name="Kawai M."/>
            <person name="Futagami T."/>
            <person name="Toyoda A."/>
            <person name="Takaki Y."/>
            <person name="Nishi S."/>
            <person name="Hori S."/>
            <person name="Arai W."/>
            <person name="Tsubouchi T."/>
            <person name="Morono Y."/>
            <person name="Uchiyama I."/>
            <person name="Ito T."/>
            <person name="Fujiyama A."/>
            <person name="Inagaki F."/>
            <person name="Takami H."/>
        </authorList>
    </citation>
    <scope>NUCLEOTIDE SEQUENCE</scope>
    <source>
        <strain evidence="2">Expedition CK06-06</strain>
    </source>
</reference>
<accession>X0ZWM7</accession>
<protein>
    <recommendedName>
        <fullName evidence="1">N-acetyltransferase domain-containing protein</fullName>
    </recommendedName>
</protein>
<gene>
    <name evidence="2" type="ORF">S01H4_17508</name>
</gene>
<feature type="domain" description="N-acetyltransferase" evidence="1">
    <location>
        <begin position="56"/>
        <end position="201"/>
    </location>
</feature>
<dbReference type="InterPro" id="IPR052523">
    <property type="entry name" value="Trichothecene_AcTrans"/>
</dbReference>
<name>X0ZWM7_9ZZZZ</name>
<dbReference type="CDD" id="cd04301">
    <property type="entry name" value="NAT_SF"/>
    <property type="match status" value="1"/>
</dbReference>
<evidence type="ECO:0000259" key="1">
    <source>
        <dbReference type="PROSITE" id="PS51186"/>
    </source>
</evidence>
<organism evidence="2">
    <name type="scientific">marine sediment metagenome</name>
    <dbReference type="NCBI Taxonomy" id="412755"/>
    <lineage>
        <taxon>unclassified sequences</taxon>
        <taxon>metagenomes</taxon>
        <taxon>ecological metagenomes</taxon>
    </lineage>
</organism>
<dbReference type="SUPFAM" id="SSF55729">
    <property type="entry name" value="Acyl-CoA N-acyltransferases (Nat)"/>
    <property type="match status" value="1"/>
</dbReference>
<dbReference type="Pfam" id="PF00583">
    <property type="entry name" value="Acetyltransf_1"/>
    <property type="match status" value="1"/>
</dbReference>
<dbReference type="PROSITE" id="PS51186">
    <property type="entry name" value="GNAT"/>
    <property type="match status" value="1"/>
</dbReference>
<dbReference type="AlphaFoldDB" id="X0ZWM7"/>
<dbReference type="InterPro" id="IPR016181">
    <property type="entry name" value="Acyl_CoA_acyltransferase"/>
</dbReference>
<comment type="caution">
    <text evidence="2">The sequence shown here is derived from an EMBL/GenBank/DDBJ whole genome shotgun (WGS) entry which is preliminary data.</text>
</comment>
<proteinExistence type="predicted"/>
<dbReference type="PANTHER" id="PTHR42791">
    <property type="entry name" value="GNAT FAMILY ACETYLTRANSFERASE"/>
    <property type="match status" value="1"/>
</dbReference>
<dbReference type="GO" id="GO:0016747">
    <property type="term" value="F:acyltransferase activity, transferring groups other than amino-acyl groups"/>
    <property type="evidence" value="ECO:0007669"/>
    <property type="project" value="InterPro"/>
</dbReference>
<dbReference type="Gene3D" id="3.40.630.30">
    <property type="match status" value="1"/>
</dbReference>
<dbReference type="PANTHER" id="PTHR42791:SF1">
    <property type="entry name" value="N-ACETYLTRANSFERASE DOMAIN-CONTAINING PROTEIN"/>
    <property type="match status" value="1"/>
</dbReference>
<sequence>MKTNIIKLSKNHIIPAGAMLGRALKDDPVSVHVTPDDVKRHLTMECVFRMTCYLGVKYGEVYATSADLEGVAVWIPYEYYKDKFWRNFKAAFKGRMWKMGLDASRNIKPIREHSTAAHRKYAPTKHWYLQTLGVEPVHQGKGYGSLLLEHFIEKMATDSLPIFLETSTQRNVNFYERFGFQVMEEEIVPGTNVRQWYLLRE</sequence>
<dbReference type="InterPro" id="IPR000182">
    <property type="entry name" value="GNAT_dom"/>
</dbReference>
<evidence type="ECO:0000313" key="2">
    <source>
        <dbReference type="EMBL" id="GAG62317.1"/>
    </source>
</evidence>